<feature type="transmembrane region" description="Helical" evidence="7">
    <location>
        <begin position="164"/>
        <end position="182"/>
    </location>
</feature>
<dbReference type="SMART" id="SM01160">
    <property type="entry name" value="DUF1751"/>
    <property type="match status" value="1"/>
</dbReference>
<dbReference type="InterPro" id="IPR022764">
    <property type="entry name" value="Peptidase_S54_rhomboid_dom"/>
</dbReference>
<dbReference type="OrthoDB" id="9813074at2"/>
<dbReference type="GO" id="GO:0016020">
    <property type="term" value="C:membrane"/>
    <property type="evidence" value="ECO:0007669"/>
    <property type="project" value="UniProtKB-SubCell"/>
</dbReference>
<evidence type="ECO:0000256" key="6">
    <source>
        <dbReference type="ARBA" id="ARBA00023136"/>
    </source>
</evidence>
<name>A0A225DHY3_9BACT</name>
<dbReference type="SUPFAM" id="SSF144091">
    <property type="entry name" value="Rhomboid-like"/>
    <property type="match status" value="1"/>
</dbReference>
<feature type="transmembrane region" description="Helical" evidence="7">
    <location>
        <begin position="140"/>
        <end position="158"/>
    </location>
</feature>
<keyword evidence="10" id="KW-1185">Reference proteome</keyword>
<dbReference type="InterPro" id="IPR050925">
    <property type="entry name" value="Rhomboid_protease_S54"/>
</dbReference>
<evidence type="ECO:0000256" key="1">
    <source>
        <dbReference type="ARBA" id="ARBA00004141"/>
    </source>
</evidence>
<evidence type="ECO:0000256" key="5">
    <source>
        <dbReference type="ARBA" id="ARBA00022989"/>
    </source>
</evidence>
<dbReference type="Pfam" id="PF01694">
    <property type="entry name" value="Rhomboid"/>
    <property type="match status" value="1"/>
</dbReference>
<keyword evidence="3 7" id="KW-0812">Transmembrane</keyword>
<dbReference type="RefSeq" id="WP_088259757.1">
    <property type="nucleotide sequence ID" value="NZ_NIDE01000017.1"/>
</dbReference>
<dbReference type="PANTHER" id="PTHR43731">
    <property type="entry name" value="RHOMBOID PROTEASE"/>
    <property type="match status" value="1"/>
</dbReference>
<dbReference type="AlphaFoldDB" id="A0A225DHY3"/>
<dbReference type="Gene3D" id="1.20.1540.10">
    <property type="entry name" value="Rhomboid-like"/>
    <property type="match status" value="1"/>
</dbReference>
<dbReference type="Proteomes" id="UP000214646">
    <property type="component" value="Unassembled WGS sequence"/>
</dbReference>
<accession>A0A225DHY3</accession>
<feature type="transmembrane region" description="Helical" evidence="7">
    <location>
        <begin position="228"/>
        <end position="245"/>
    </location>
</feature>
<evidence type="ECO:0000256" key="4">
    <source>
        <dbReference type="ARBA" id="ARBA00022801"/>
    </source>
</evidence>
<evidence type="ECO:0000256" key="2">
    <source>
        <dbReference type="ARBA" id="ARBA00009045"/>
    </source>
</evidence>
<feature type="transmembrane region" description="Helical" evidence="7">
    <location>
        <begin position="21"/>
        <end position="42"/>
    </location>
</feature>
<protein>
    <submittedName>
        <fullName evidence="9">Rhomboid family serine protease</fullName>
    </submittedName>
</protein>
<evidence type="ECO:0000313" key="9">
    <source>
        <dbReference type="EMBL" id="OWK36809.1"/>
    </source>
</evidence>
<gene>
    <name evidence="9" type="ORF">FRUB_09372</name>
</gene>
<evidence type="ECO:0000259" key="8">
    <source>
        <dbReference type="Pfam" id="PF01694"/>
    </source>
</evidence>
<keyword evidence="9" id="KW-0645">Protease</keyword>
<reference evidence="10" key="1">
    <citation type="submission" date="2017-06" db="EMBL/GenBank/DDBJ databases">
        <title>Genome analysis of Fimbriiglobus ruber SP5, the first member of the order Planctomycetales with confirmed chitinolytic capability.</title>
        <authorList>
            <person name="Ravin N.V."/>
            <person name="Rakitin A.L."/>
            <person name="Ivanova A.A."/>
            <person name="Beletsky A.V."/>
            <person name="Kulichevskaya I.S."/>
            <person name="Mardanov A.V."/>
            <person name="Dedysh S.N."/>
        </authorList>
    </citation>
    <scope>NUCLEOTIDE SEQUENCE [LARGE SCALE GENOMIC DNA]</scope>
    <source>
        <strain evidence="10">SP5</strain>
    </source>
</reference>
<evidence type="ECO:0000256" key="3">
    <source>
        <dbReference type="ARBA" id="ARBA00022692"/>
    </source>
</evidence>
<dbReference type="EMBL" id="NIDE01000017">
    <property type="protein sequence ID" value="OWK36809.1"/>
    <property type="molecule type" value="Genomic_DNA"/>
</dbReference>
<proteinExistence type="inferred from homology"/>
<feature type="transmembrane region" description="Helical" evidence="7">
    <location>
        <begin position="112"/>
        <end position="128"/>
    </location>
</feature>
<dbReference type="GO" id="GO:0006508">
    <property type="term" value="P:proteolysis"/>
    <property type="evidence" value="ECO:0007669"/>
    <property type="project" value="UniProtKB-KW"/>
</dbReference>
<dbReference type="InterPro" id="IPR035952">
    <property type="entry name" value="Rhomboid-like_sf"/>
</dbReference>
<keyword evidence="6 7" id="KW-0472">Membrane</keyword>
<keyword evidence="5 7" id="KW-1133">Transmembrane helix</keyword>
<dbReference type="GO" id="GO:0004252">
    <property type="term" value="F:serine-type endopeptidase activity"/>
    <property type="evidence" value="ECO:0007669"/>
    <property type="project" value="InterPro"/>
</dbReference>
<comment type="subcellular location">
    <subcellularLocation>
        <location evidence="1">Membrane</location>
        <topology evidence="1">Multi-pass membrane protein</topology>
    </subcellularLocation>
</comment>
<organism evidence="9 10">
    <name type="scientific">Fimbriiglobus ruber</name>
    <dbReference type="NCBI Taxonomy" id="1908690"/>
    <lineage>
        <taxon>Bacteria</taxon>
        <taxon>Pseudomonadati</taxon>
        <taxon>Planctomycetota</taxon>
        <taxon>Planctomycetia</taxon>
        <taxon>Gemmatales</taxon>
        <taxon>Gemmataceae</taxon>
        <taxon>Fimbriiglobus</taxon>
    </lineage>
</organism>
<dbReference type="PANTHER" id="PTHR43731:SF14">
    <property type="entry name" value="PRESENILIN-ASSOCIATED RHOMBOID-LIKE PROTEIN, MITOCHONDRIAL"/>
    <property type="match status" value="1"/>
</dbReference>
<sequence length="324" mass="37217">MGIYSRDYYRESTPEPWSFSGASAVKYIIIANVVVFLIQILVVRQPSLSEQEEAASRMADQDQPLTERQMRDLRRSMFPEPIVQEWLELDTNKVVGGQVWRLLTHAFCHDRHGIFHILFNMLFLFWFGRTLEMMYGSREFLLFYLAAAVFAALAFVGLDLYTGSSIPAVGASGAVMAVLMLYTMHFPRETIYVCWFIPLEMRWLMALYLIYDLHPVLLALAGDPMHTGIAHAAHLGGLAFGFLYARYQWRLERVGEWLPFAGWCVNTRRARPAPRRRFEPDPDTERVDQVLEKISVSGQDSLTAEERAILQAASERLKSRARGR</sequence>
<evidence type="ECO:0000256" key="7">
    <source>
        <dbReference type="SAM" id="Phobius"/>
    </source>
</evidence>
<evidence type="ECO:0000313" key="10">
    <source>
        <dbReference type="Proteomes" id="UP000214646"/>
    </source>
</evidence>
<comment type="similarity">
    <text evidence="2">Belongs to the peptidase S54 family.</text>
</comment>
<comment type="caution">
    <text evidence="9">The sequence shown here is derived from an EMBL/GenBank/DDBJ whole genome shotgun (WGS) entry which is preliminary data.</text>
</comment>
<feature type="domain" description="Peptidase S54 rhomboid" evidence="8">
    <location>
        <begin position="97"/>
        <end position="247"/>
    </location>
</feature>
<keyword evidence="4" id="KW-0378">Hydrolase</keyword>